<evidence type="ECO:0000259" key="1">
    <source>
        <dbReference type="PROSITE" id="PS51186"/>
    </source>
</evidence>
<name>A0A6J6EQB5_9ZZZZ</name>
<dbReference type="AlphaFoldDB" id="A0A6J6EQB5"/>
<dbReference type="GO" id="GO:0016747">
    <property type="term" value="F:acyltransferase activity, transferring groups other than amino-acyl groups"/>
    <property type="evidence" value="ECO:0007669"/>
    <property type="project" value="InterPro"/>
</dbReference>
<dbReference type="SUPFAM" id="SSF55729">
    <property type="entry name" value="Acyl-CoA N-acyltransferases (Nat)"/>
    <property type="match status" value="1"/>
</dbReference>
<organism evidence="2">
    <name type="scientific">freshwater metagenome</name>
    <dbReference type="NCBI Taxonomy" id="449393"/>
    <lineage>
        <taxon>unclassified sequences</taxon>
        <taxon>metagenomes</taxon>
        <taxon>ecological metagenomes</taxon>
    </lineage>
</organism>
<dbReference type="Pfam" id="PF00583">
    <property type="entry name" value="Acetyltransf_1"/>
    <property type="match status" value="1"/>
</dbReference>
<sequence length="163" mass="18516">MHIKLVQAAATEAERLRTLRLAALKDAPYAYGAEYEVDKEKPITFWQQLLADSNWFFTSIDGVDIGLIGVEKATEDRGSDCWIFGWWIEQSFRGQGVTALMLSEIDKFCLENKWLKQGLGVWPENKRAIAAYLKLGFIEGGKPIPSRSKPGQLYLPMYRNLSI</sequence>
<reference evidence="2" key="1">
    <citation type="submission" date="2020-05" db="EMBL/GenBank/DDBJ databases">
        <authorList>
            <person name="Chiriac C."/>
            <person name="Salcher M."/>
            <person name="Ghai R."/>
            <person name="Kavagutti S V."/>
        </authorList>
    </citation>
    <scope>NUCLEOTIDE SEQUENCE</scope>
</reference>
<accession>A0A6J6EQB5</accession>
<proteinExistence type="predicted"/>
<gene>
    <name evidence="2" type="ORF">UFOPK1766_00268</name>
</gene>
<protein>
    <submittedName>
        <fullName evidence="2">Unannotated protein</fullName>
    </submittedName>
</protein>
<dbReference type="EMBL" id="CAEZTW010000026">
    <property type="protein sequence ID" value="CAB4578236.1"/>
    <property type="molecule type" value="Genomic_DNA"/>
</dbReference>
<dbReference type="Gene3D" id="3.40.630.30">
    <property type="match status" value="1"/>
</dbReference>
<feature type="domain" description="N-acetyltransferase" evidence="1">
    <location>
        <begin position="17"/>
        <end position="162"/>
    </location>
</feature>
<dbReference type="InterPro" id="IPR000182">
    <property type="entry name" value="GNAT_dom"/>
</dbReference>
<evidence type="ECO:0000313" key="2">
    <source>
        <dbReference type="EMBL" id="CAB4578236.1"/>
    </source>
</evidence>
<dbReference type="PROSITE" id="PS51186">
    <property type="entry name" value="GNAT"/>
    <property type="match status" value="1"/>
</dbReference>
<dbReference type="InterPro" id="IPR016181">
    <property type="entry name" value="Acyl_CoA_acyltransferase"/>
</dbReference>